<sequence>MLIPATPPLTTPAAGATPAPEPARRAVAEAVSNVVSVSAAGVRAAASQDTAKVATGIVHVSADVNHDGTVSEQEQQTDDAQLALKKAMLEGGPQLDEALQAYQTIASLADAQR</sequence>
<proteinExistence type="predicted"/>
<reference evidence="2 3" key="1">
    <citation type="submission" date="2024-09" db="EMBL/GenBank/DDBJ databases">
        <title>Novel species of the genus Pelomonas and Roseateles isolated from streams.</title>
        <authorList>
            <person name="Lu H."/>
        </authorList>
    </citation>
    <scope>NUCLEOTIDE SEQUENCE [LARGE SCALE GENOMIC DNA]</scope>
    <source>
        <strain evidence="2 3">BYS96W</strain>
    </source>
</reference>
<organism evidence="2 3">
    <name type="scientific">Pelomonas nitida</name>
    <dbReference type="NCBI Taxonomy" id="3299027"/>
    <lineage>
        <taxon>Bacteria</taxon>
        <taxon>Pseudomonadati</taxon>
        <taxon>Pseudomonadota</taxon>
        <taxon>Betaproteobacteria</taxon>
        <taxon>Burkholderiales</taxon>
        <taxon>Sphaerotilaceae</taxon>
        <taxon>Roseateles</taxon>
    </lineage>
</organism>
<name>A0ABW7G5U2_9BURK</name>
<protein>
    <submittedName>
        <fullName evidence="2">Uncharacterized protein</fullName>
    </submittedName>
</protein>
<evidence type="ECO:0000313" key="3">
    <source>
        <dbReference type="Proteomes" id="UP001606305"/>
    </source>
</evidence>
<gene>
    <name evidence="2" type="ORF">ACG00X_10775</name>
</gene>
<keyword evidence="3" id="KW-1185">Reference proteome</keyword>
<dbReference type="Proteomes" id="UP001606305">
    <property type="component" value="Unassembled WGS sequence"/>
</dbReference>
<comment type="caution">
    <text evidence="2">The sequence shown here is derived from an EMBL/GenBank/DDBJ whole genome shotgun (WGS) entry which is preliminary data.</text>
</comment>
<evidence type="ECO:0000256" key="1">
    <source>
        <dbReference type="SAM" id="MobiDB-lite"/>
    </source>
</evidence>
<evidence type="ECO:0000313" key="2">
    <source>
        <dbReference type="EMBL" id="MFG6457315.1"/>
    </source>
</evidence>
<feature type="compositionally biased region" description="Pro residues" evidence="1">
    <location>
        <begin position="1"/>
        <end position="10"/>
    </location>
</feature>
<dbReference type="RefSeq" id="WP_394488156.1">
    <property type="nucleotide sequence ID" value="NZ_JBIGIA010000007.1"/>
</dbReference>
<accession>A0ABW7G5U2</accession>
<dbReference type="EMBL" id="JBIGIA010000007">
    <property type="protein sequence ID" value="MFG6457315.1"/>
    <property type="molecule type" value="Genomic_DNA"/>
</dbReference>
<feature type="region of interest" description="Disordered" evidence="1">
    <location>
        <begin position="1"/>
        <end position="21"/>
    </location>
</feature>